<sequence length="301" mass="36353">MKEIILKNYGLHVIGEIKLSSHVFKLKCEEGYYVAKITSQKSLQNMYDSIETLNLSCFVHIIPNDHHEYLTSYQQQYLYLMPFIESGSQHLKEMKIQFYFETLAYLHGHSFYDMKVNQQYFHTLENDVLKVIQERMAYYEQMITNYENELYRSPSQWLLVMNYYRIYDALCLARQYLSQYMNCVQNCRSIRICITYKNFDYQHISLKSKCLISLDYLEMDLPIYDIFDMYQKIPDILFDLDCLSQSYLKKFELREEEKLLLCCLMNIVPIIQLEHDEIDNIIKLSRLLYYLDSIHDFITQL</sequence>
<dbReference type="RefSeq" id="WP_087244082.1">
    <property type="nucleotide sequence ID" value="NZ_JAUDCK010000005.1"/>
</dbReference>
<reference evidence="2" key="1">
    <citation type="submission" date="2023-06" db="EMBL/GenBank/DDBJ databases">
        <title>Identification and characterization of horizontal gene transfer across gut microbiota members of farm animals based on homology search.</title>
        <authorList>
            <person name="Zeman M."/>
            <person name="Kubasova T."/>
            <person name="Jahodarova E."/>
            <person name="Nykrynova M."/>
            <person name="Rychlik I."/>
        </authorList>
    </citation>
    <scope>NUCLEOTIDE SEQUENCE [LARGE SCALE GENOMIC DNA]</scope>
    <source>
        <strain evidence="2">ET341</strain>
    </source>
</reference>
<gene>
    <name evidence="1" type="ORF">QUV98_02615</name>
</gene>
<keyword evidence="2" id="KW-1185">Reference proteome</keyword>
<accession>A0ABT7UI97</accession>
<evidence type="ECO:0000313" key="2">
    <source>
        <dbReference type="Proteomes" id="UP001529275"/>
    </source>
</evidence>
<evidence type="ECO:0008006" key="3">
    <source>
        <dbReference type="Google" id="ProtNLM"/>
    </source>
</evidence>
<proteinExistence type="predicted"/>
<protein>
    <recommendedName>
        <fullName evidence="3">Spore coat protein YsxE</fullName>
    </recommendedName>
</protein>
<organism evidence="1 2">
    <name type="scientific">Massilimicrobiota timonensis</name>
    <dbReference type="NCBI Taxonomy" id="1776392"/>
    <lineage>
        <taxon>Bacteria</taxon>
        <taxon>Bacillati</taxon>
        <taxon>Bacillota</taxon>
        <taxon>Erysipelotrichia</taxon>
        <taxon>Erysipelotrichales</taxon>
        <taxon>Erysipelotrichaceae</taxon>
        <taxon>Massilimicrobiota</taxon>
    </lineage>
</organism>
<name>A0ABT7UI97_9FIRM</name>
<reference evidence="1 2" key="2">
    <citation type="submission" date="2023-06" db="EMBL/GenBank/DDBJ databases">
        <authorList>
            <person name="Zeman M."/>
            <person name="Kubasova T."/>
            <person name="Jahodarova E."/>
            <person name="Nykrynova M."/>
            <person name="Rychlik I."/>
        </authorList>
    </citation>
    <scope>NUCLEOTIDE SEQUENCE [LARGE SCALE GENOMIC DNA]</scope>
    <source>
        <strain evidence="1 2">ET341</strain>
    </source>
</reference>
<evidence type="ECO:0000313" key="1">
    <source>
        <dbReference type="EMBL" id="MDM8195207.1"/>
    </source>
</evidence>
<comment type="caution">
    <text evidence="1">The sequence shown here is derived from an EMBL/GenBank/DDBJ whole genome shotgun (WGS) entry which is preliminary data.</text>
</comment>
<dbReference type="Proteomes" id="UP001529275">
    <property type="component" value="Unassembled WGS sequence"/>
</dbReference>
<dbReference type="EMBL" id="JAUDCK010000005">
    <property type="protein sequence ID" value="MDM8195207.1"/>
    <property type="molecule type" value="Genomic_DNA"/>
</dbReference>